<sequence>MVRYSSRLLSTLEQIEVNTTEQVYIDKAIYQLKNEKQSEKVVVKNLVRDLRLIMIHNHRLSKPALALFNQLDKPSLGRFPQFPFY</sequence>
<dbReference type="STRING" id="349519.LCK_01066"/>
<accession>B1MZE1</accession>
<evidence type="ECO:0000313" key="1">
    <source>
        <dbReference type="EMBL" id="ACA82893.1"/>
    </source>
</evidence>
<protein>
    <submittedName>
        <fullName evidence="1">Uncharacterized protein</fullName>
    </submittedName>
</protein>
<proteinExistence type="predicted"/>
<evidence type="ECO:0000313" key="2">
    <source>
        <dbReference type="Proteomes" id="UP000002166"/>
    </source>
</evidence>
<dbReference type="RefSeq" id="WP_004907649.1">
    <property type="nucleotide sequence ID" value="NC_010471.1"/>
</dbReference>
<gene>
    <name evidence="1" type="ordered locus">LCK_01066</name>
</gene>
<dbReference type="eggNOG" id="ENOG50308MZ">
    <property type="taxonomic scope" value="Bacteria"/>
</dbReference>
<dbReference type="HOGENOM" id="CLU_2508716_0_0_9"/>
<dbReference type="Proteomes" id="UP000002166">
    <property type="component" value="Chromosome"/>
</dbReference>
<dbReference type="AlphaFoldDB" id="B1MZE1"/>
<reference evidence="1 2" key="1">
    <citation type="journal article" date="2008" name="J. Bacteriol.">
        <title>Complete genome sequence of Leuconostoc citreum KM20.</title>
        <authorList>
            <person name="Kim J.F."/>
            <person name="Jeong H."/>
            <person name="Lee J.-S."/>
            <person name="Choi S.-H."/>
            <person name="Ha M."/>
            <person name="Hur C.-G."/>
            <person name="Kim J.-S."/>
            <person name="Lee S."/>
            <person name="Park H.-S."/>
            <person name="Park Y.-H."/>
            <person name="Oh T.K."/>
        </authorList>
    </citation>
    <scope>NUCLEOTIDE SEQUENCE [LARGE SCALE GENOMIC DNA]</scope>
    <source>
        <strain evidence="1 2">KM20</strain>
    </source>
</reference>
<dbReference type="KEGG" id="lci:LCK_01066"/>
<organism evidence="1 2">
    <name type="scientific">Leuconostoc citreum (strain KM20)</name>
    <dbReference type="NCBI Taxonomy" id="349519"/>
    <lineage>
        <taxon>Bacteria</taxon>
        <taxon>Bacillati</taxon>
        <taxon>Bacillota</taxon>
        <taxon>Bacilli</taxon>
        <taxon>Lactobacillales</taxon>
        <taxon>Lactobacillaceae</taxon>
        <taxon>Leuconostoc</taxon>
    </lineage>
</organism>
<name>B1MZE1_LEUCK</name>
<dbReference type="EMBL" id="DQ489736">
    <property type="protein sequence ID" value="ACA82893.1"/>
    <property type="molecule type" value="Genomic_DNA"/>
</dbReference>
<keyword evidence="2" id="KW-1185">Reference proteome</keyword>